<comment type="cofactor">
    <cofactor evidence="1">
        <name>Fe(2+)</name>
        <dbReference type="ChEBI" id="CHEBI:29033"/>
    </cofactor>
</comment>
<keyword evidence="2" id="KW-0560">Oxidoreductase</keyword>
<dbReference type="SUPFAM" id="SSF51197">
    <property type="entry name" value="Clavaminate synthase-like"/>
    <property type="match status" value="1"/>
</dbReference>
<dbReference type="InterPro" id="IPR042098">
    <property type="entry name" value="TauD-like_sf"/>
</dbReference>
<keyword evidence="5" id="KW-0223">Dioxygenase</keyword>
<organism evidence="5 6">
    <name type="scientific">Luteolibacter ambystomatis</name>
    <dbReference type="NCBI Taxonomy" id="2824561"/>
    <lineage>
        <taxon>Bacteria</taxon>
        <taxon>Pseudomonadati</taxon>
        <taxon>Verrucomicrobiota</taxon>
        <taxon>Verrucomicrobiia</taxon>
        <taxon>Verrucomicrobiales</taxon>
        <taxon>Verrucomicrobiaceae</taxon>
        <taxon>Luteolibacter</taxon>
    </lineage>
</organism>
<sequence length="324" mass="35982">MMDTVAASLPVPATREHSLPLLITPDGDTGDKPGSLTAWVGKEAARLRQLRLQHGALLFRGFGFEALQDFQTFVSAFTSLQTYQGGASRRTKVEGLVYTSTDMAAHYEISQHHESAYTPAMPAIIGFLCGLPSETGGETPLADARRVTARLPEELKARFEEKGLLYLNNLPNHFGFGKTWQAQFESGDRDEVEAKLRENGYEWEWKADGSLRTVLRCAALLPHPETGRKLWINQADHWHPSGLSNGTRAKLAEVLAEEDFPMNVTYGDGSVIAESDLELVRGIVREETTQFTWQKGDVLICDNFLVSHGRRSFTGERKVYVALG</sequence>
<reference evidence="5" key="1">
    <citation type="submission" date="2021-04" db="EMBL/GenBank/DDBJ databases">
        <title>Luteolibacter sp. 32A isolated from the skin of an Anderson's salamander (Ambystoma andersonii).</title>
        <authorList>
            <person name="Spergser J."/>
            <person name="Busse H.-J."/>
        </authorList>
    </citation>
    <scope>NUCLEOTIDE SEQUENCE</scope>
    <source>
        <strain evidence="5">32A</strain>
    </source>
</reference>
<evidence type="ECO:0000313" key="6">
    <source>
        <dbReference type="Proteomes" id="UP000676169"/>
    </source>
</evidence>
<dbReference type="EMBL" id="CP073100">
    <property type="protein sequence ID" value="QUE51387.1"/>
    <property type="molecule type" value="Genomic_DNA"/>
</dbReference>
<dbReference type="InterPro" id="IPR050411">
    <property type="entry name" value="AlphaKG_dependent_hydroxylases"/>
</dbReference>
<keyword evidence="3" id="KW-0045">Antibiotic biosynthesis</keyword>
<dbReference type="PANTHER" id="PTHR10696">
    <property type="entry name" value="GAMMA-BUTYROBETAINE HYDROXYLASE-RELATED"/>
    <property type="match status" value="1"/>
</dbReference>
<protein>
    <submittedName>
        <fullName evidence="5">TauD/TfdA family dioxygenase</fullName>
    </submittedName>
</protein>
<keyword evidence="6" id="KW-1185">Reference proteome</keyword>
<dbReference type="Gene3D" id="3.60.130.10">
    <property type="entry name" value="Clavaminate synthase-like"/>
    <property type="match status" value="1"/>
</dbReference>
<evidence type="ECO:0000256" key="3">
    <source>
        <dbReference type="ARBA" id="ARBA00023194"/>
    </source>
</evidence>
<evidence type="ECO:0000256" key="2">
    <source>
        <dbReference type="ARBA" id="ARBA00023002"/>
    </source>
</evidence>
<dbReference type="RefSeq" id="WP_211631526.1">
    <property type="nucleotide sequence ID" value="NZ_CP073100.1"/>
</dbReference>
<dbReference type="GO" id="GO:0016706">
    <property type="term" value="F:2-oxoglutarate-dependent dioxygenase activity"/>
    <property type="evidence" value="ECO:0007669"/>
    <property type="project" value="UniProtKB-ARBA"/>
</dbReference>
<dbReference type="AlphaFoldDB" id="A0A975G8N9"/>
<dbReference type="PANTHER" id="PTHR10696:SF56">
    <property type="entry name" value="TAUD_TFDA-LIKE DOMAIN-CONTAINING PROTEIN"/>
    <property type="match status" value="1"/>
</dbReference>
<evidence type="ECO:0000259" key="4">
    <source>
        <dbReference type="Pfam" id="PF02668"/>
    </source>
</evidence>
<evidence type="ECO:0000256" key="1">
    <source>
        <dbReference type="ARBA" id="ARBA00001954"/>
    </source>
</evidence>
<gene>
    <name evidence="5" type="ORF">KBB96_00470</name>
</gene>
<dbReference type="InterPro" id="IPR003819">
    <property type="entry name" value="TauD/TfdA-like"/>
</dbReference>
<proteinExistence type="predicted"/>
<feature type="domain" description="TauD/TfdA-like" evidence="4">
    <location>
        <begin position="41"/>
        <end position="321"/>
    </location>
</feature>
<dbReference type="Pfam" id="PF02668">
    <property type="entry name" value="TauD"/>
    <property type="match status" value="1"/>
</dbReference>
<dbReference type="GO" id="GO:0017000">
    <property type="term" value="P:antibiotic biosynthetic process"/>
    <property type="evidence" value="ECO:0007669"/>
    <property type="project" value="UniProtKB-KW"/>
</dbReference>
<dbReference type="KEGG" id="lamb:KBB96_00470"/>
<dbReference type="Proteomes" id="UP000676169">
    <property type="component" value="Chromosome"/>
</dbReference>
<name>A0A975G8N9_9BACT</name>
<evidence type="ECO:0000313" key="5">
    <source>
        <dbReference type="EMBL" id="QUE51387.1"/>
    </source>
</evidence>
<accession>A0A975G8N9</accession>